<reference evidence="2" key="2">
    <citation type="submission" date="2021-01" db="EMBL/GenBank/DDBJ databases">
        <authorList>
            <person name="Schikora-Tamarit M.A."/>
        </authorList>
    </citation>
    <scope>NUCLEOTIDE SEQUENCE</scope>
    <source>
        <strain evidence="2">NCAIM Y.01608</strain>
    </source>
</reference>
<feature type="region of interest" description="Disordered" evidence="1">
    <location>
        <begin position="47"/>
        <end position="68"/>
    </location>
</feature>
<dbReference type="EMBL" id="JAEUBD010000095">
    <property type="protein sequence ID" value="KAH3677905.1"/>
    <property type="molecule type" value="Genomic_DNA"/>
</dbReference>
<comment type="caution">
    <text evidence="2">The sequence shown here is derived from an EMBL/GenBank/DDBJ whole genome shotgun (WGS) entry which is preliminary data.</text>
</comment>
<name>A0A9P8PUK0_9ASCO</name>
<feature type="compositionally biased region" description="Polar residues" evidence="1">
    <location>
        <begin position="93"/>
        <end position="103"/>
    </location>
</feature>
<sequence>MLKSPTDSAVTIKSFARNLKVFTMHTSRSIRSSLRRWSGSLWRQVSGHHNGLDRSPSLYSSTSRESEGSISIVLKVDSITEVSSTEEPERSASLGTLSDSGGSKASLVSESVYSHLSPKSRYKASVNSRSSRNLSFSCVITDEYNGMGHLGIYK</sequence>
<protein>
    <submittedName>
        <fullName evidence="2">Uncharacterized protein</fullName>
    </submittedName>
</protein>
<evidence type="ECO:0000256" key="1">
    <source>
        <dbReference type="SAM" id="MobiDB-lite"/>
    </source>
</evidence>
<evidence type="ECO:0000313" key="2">
    <source>
        <dbReference type="EMBL" id="KAH3677905.1"/>
    </source>
</evidence>
<feature type="compositionally biased region" description="Low complexity" evidence="1">
    <location>
        <begin position="55"/>
        <end position="68"/>
    </location>
</feature>
<dbReference type="AlphaFoldDB" id="A0A9P8PUK0"/>
<accession>A0A9P8PUK0</accession>
<evidence type="ECO:0000313" key="3">
    <source>
        <dbReference type="Proteomes" id="UP000788993"/>
    </source>
</evidence>
<keyword evidence="3" id="KW-1185">Reference proteome</keyword>
<feature type="region of interest" description="Disordered" evidence="1">
    <location>
        <begin position="82"/>
        <end position="103"/>
    </location>
</feature>
<organism evidence="2 3">
    <name type="scientific">Ogataea polymorpha</name>
    <dbReference type="NCBI Taxonomy" id="460523"/>
    <lineage>
        <taxon>Eukaryota</taxon>
        <taxon>Fungi</taxon>
        <taxon>Dikarya</taxon>
        <taxon>Ascomycota</taxon>
        <taxon>Saccharomycotina</taxon>
        <taxon>Pichiomycetes</taxon>
        <taxon>Pichiales</taxon>
        <taxon>Pichiaceae</taxon>
        <taxon>Ogataea</taxon>
    </lineage>
</organism>
<dbReference type="Proteomes" id="UP000788993">
    <property type="component" value="Unassembled WGS sequence"/>
</dbReference>
<reference evidence="2" key="1">
    <citation type="journal article" date="2021" name="Open Biol.">
        <title>Shared evolutionary footprints suggest mitochondrial oxidative damage underlies multiple complex I losses in fungi.</title>
        <authorList>
            <person name="Schikora-Tamarit M.A."/>
            <person name="Marcet-Houben M."/>
            <person name="Nosek J."/>
            <person name="Gabaldon T."/>
        </authorList>
    </citation>
    <scope>NUCLEOTIDE SEQUENCE</scope>
    <source>
        <strain evidence="2">NCAIM Y.01608</strain>
    </source>
</reference>
<gene>
    <name evidence="2" type="ORF">OGATHE_000559</name>
</gene>
<proteinExistence type="predicted"/>